<keyword evidence="1" id="KW-0812">Transmembrane</keyword>
<keyword evidence="1" id="KW-0472">Membrane</keyword>
<protein>
    <recommendedName>
        <fullName evidence="4">DUF2752 domain-containing protein</fullName>
    </recommendedName>
</protein>
<gene>
    <name evidence="2" type="ORF">AU252_15615</name>
</gene>
<dbReference type="KEGG" id="psul:AU252_15615"/>
<evidence type="ECO:0008006" key="4">
    <source>
        <dbReference type="Google" id="ProtNLM"/>
    </source>
</evidence>
<organism evidence="2">
    <name type="scientific">Pseudarthrobacter sulfonivorans</name>
    <dbReference type="NCBI Taxonomy" id="121292"/>
    <lineage>
        <taxon>Bacteria</taxon>
        <taxon>Bacillati</taxon>
        <taxon>Actinomycetota</taxon>
        <taxon>Actinomycetes</taxon>
        <taxon>Micrococcales</taxon>
        <taxon>Micrococcaceae</taxon>
        <taxon>Pseudarthrobacter</taxon>
    </lineage>
</organism>
<evidence type="ECO:0000256" key="1">
    <source>
        <dbReference type="SAM" id="Phobius"/>
    </source>
</evidence>
<reference evidence="2 3" key="1">
    <citation type="submission" date="2015-12" db="EMBL/GenBank/DDBJ databases">
        <authorList>
            <person name="Shamseldin A."/>
            <person name="Moawad H."/>
            <person name="Abd El-Rahim W.M."/>
            <person name="Sadowsky M.J."/>
        </authorList>
    </citation>
    <scope>NUCLEOTIDE SEQUENCE [LARGE SCALE GENOMIC DNA]</scope>
    <source>
        <strain evidence="2 3">Ar51</strain>
    </source>
</reference>
<accession>A0A0U3PAF4</accession>
<proteinExistence type="predicted"/>
<name>A0A0U3PAF4_9MICC</name>
<keyword evidence="1" id="KW-1133">Transmembrane helix</keyword>
<dbReference type="Proteomes" id="UP000065151">
    <property type="component" value="Chromosome"/>
</dbReference>
<sequence>MILKMNPYLNLAHPCLFRQVSGYACPGCGFTRATHSFITGDWAGIASMNAGFPLFGCLWLWCVLMLLSRQALLSHRIDEAITDVLIAAILAFGVVRNIAMWPWPLPG</sequence>
<dbReference type="EMBL" id="CP013747">
    <property type="protein sequence ID" value="ALV42400.1"/>
    <property type="molecule type" value="Genomic_DNA"/>
</dbReference>
<dbReference type="InterPro" id="IPR021215">
    <property type="entry name" value="DUF2752"/>
</dbReference>
<evidence type="ECO:0000313" key="2">
    <source>
        <dbReference type="EMBL" id="ALV42400.1"/>
    </source>
</evidence>
<feature type="transmembrane region" description="Helical" evidence="1">
    <location>
        <begin position="50"/>
        <end position="68"/>
    </location>
</feature>
<feature type="transmembrane region" description="Helical" evidence="1">
    <location>
        <begin position="80"/>
        <end position="99"/>
    </location>
</feature>
<dbReference type="Pfam" id="PF10825">
    <property type="entry name" value="DUF2752"/>
    <property type="match status" value="1"/>
</dbReference>
<evidence type="ECO:0000313" key="3">
    <source>
        <dbReference type="Proteomes" id="UP000065151"/>
    </source>
</evidence>
<dbReference type="AlphaFoldDB" id="A0A0U3PAF4"/>